<protein>
    <submittedName>
        <fullName evidence="2">Uncharacterized protein</fullName>
    </submittedName>
</protein>
<feature type="region of interest" description="Disordered" evidence="1">
    <location>
        <begin position="83"/>
        <end position="113"/>
    </location>
</feature>
<proteinExistence type="predicted"/>
<comment type="caution">
    <text evidence="2">The sequence shown here is derived from an EMBL/GenBank/DDBJ whole genome shotgun (WGS) entry which is preliminary data.</text>
</comment>
<feature type="compositionally biased region" description="Polar residues" evidence="1">
    <location>
        <begin position="83"/>
        <end position="101"/>
    </location>
</feature>
<feature type="compositionally biased region" description="Pro residues" evidence="1">
    <location>
        <begin position="104"/>
        <end position="113"/>
    </location>
</feature>
<dbReference type="EMBL" id="NRSD01000087">
    <property type="protein sequence ID" value="MBK1647001.1"/>
    <property type="molecule type" value="Genomic_DNA"/>
</dbReference>
<keyword evidence="3" id="KW-1185">Reference proteome</keyword>
<evidence type="ECO:0000313" key="3">
    <source>
        <dbReference type="Proteomes" id="UP001138802"/>
    </source>
</evidence>
<dbReference type="InterPro" id="IPR029044">
    <property type="entry name" value="Nucleotide-diphossugar_trans"/>
</dbReference>
<reference evidence="2 3" key="1">
    <citation type="journal article" date="2020" name="Microorganisms">
        <title>Osmotic Adaptation and Compatible Solute Biosynthesis of Phototrophic Bacteria as Revealed from Genome Analyses.</title>
        <authorList>
            <person name="Imhoff J.F."/>
            <person name="Rahn T."/>
            <person name="Kunzel S."/>
            <person name="Keller A."/>
            <person name="Neulinger S.C."/>
        </authorList>
    </citation>
    <scope>NUCLEOTIDE SEQUENCE [LARGE SCALE GENOMIC DNA]</scope>
    <source>
        <strain evidence="2 3">DSM 21303</strain>
    </source>
</reference>
<dbReference type="AlphaFoldDB" id="A0A9X1BBZ4"/>
<dbReference type="Gene3D" id="3.90.550.10">
    <property type="entry name" value="Spore Coat Polysaccharide Biosynthesis Protein SpsA, Chain A"/>
    <property type="match status" value="1"/>
</dbReference>
<name>A0A9X1BBZ4_9GAMM</name>
<dbReference type="Proteomes" id="UP001138802">
    <property type="component" value="Unassembled WGS sequence"/>
</dbReference>
<accession>A0A9X1BBZ4</accession>
<gene>
    <name evidence="2" type="ORF">CKO25_20780</name>
</gene>
<evidence type="ECO:0000256" key="1">
    <source>
        <dbReference type="SAM" id="MobiDB-lite"/>
    </source>
</evidence>
<sequence>MPLLPVALLQELLRHPEGAFFSGHPLPAYLRSGPLPQSVDRVYALHRALGSRELPLPATTVITAAMSNINTPQEWAALRTLNPSAQSAAQPTRLNQENASWAATPPPNLSPLP</sequence>
<evidence type="ECO:0000313" key="2">
    <source>
        <dbReference type="EMBL" id="MBK1647001.1"/>
    </source>
</evidence>
<organism evidence="2 3">
    <name type="scientific">Thiocapsa imhoffii</name>
    <dbReference type="NCBI Taxonomy" id="382777"/>
    <lineage>
        <taxon>Bacteria</taxon>
        <taxon>Pseudomonadati</taxon>
        <taxon>Pseudomonadota</taxon>
        <taxon>Gammaproteobacteria</taxon>
        <taxon>Chromatiales</taxon>
        <taxon>Chromatiaceae</taxon>
        <taxon>Thiocapsa</taxon>
    </lineage>
</organism>